<evidence type="ECO:0000256" key="1">
    <source>
        <dbReference type="SAM" id="MobiDB-lite"/>
    </source>
</evidence>
<comment type="caution">
    <text evidence="2">The sequence shown here is derived from an EMBL/GenBank/DDBJ whole genome shotgun (WGS) entry which is preliminary data.</text>
</comment>
<dbReference type="Proteomes" id="UP001286313">
    <property type="component" value="Unassembled WGS sequence"/>
</dbReference>
<sequence length="151" mass="16546">MKPLCQEWKGPRTRSLLCSRMIAHLIRGSPSYLKLELNMVQSRFSSRSATSRPAANQRPRGDDIATSTSIKDVPPPPRPKNKSLSDISIQEQLEKSMLSASSILGSETDTALSATIDDMIMGVYDSMDSTRVDSPPTPSGKGKPPTMLKKR</sequence>
<dbReference type="EMBL" id="JAWQEG010001874">
    <property type="protein sequence ID" value="KAK3876078.1"/>
    <property type="molecule type" value="Genomic_DNA"/>
</dbReference>
<feature type="region of interest" description="Disordered" evidence="1">
    <location>
        <begin position="44"/>
        <end position="86"/>
    </location>
</feature>
<dbReference type="AlphaFoldDB" id="A0AAE1FQN7"/>
<feature type="compositionally biased region" description="Low complexity" evidence="1">
    <location>
        <begin position="139"/>
        <end position="151"/>
    </location>
</feature>
<keyword evidence="3" id="KW-1185">Reference proteome</keyword>
<evidence type="ECO:0000313" key="3">
    <source>
        <dbReference type="Proteomes" id="UP001286313"/>
    </source>
</evidence>
<name>A0AAE1FQN7_PETCI</name>
<feature type="compositionally biased region" description="Polar residues" evidence="1">
    <location>
        <begin position="44"/>
        <end position="54"/>
    </location>
</feature>
<reference evidence="2" key="1">
    <citation type="submission" date="2023-10" db="EMBL/GenBank/DDBJ databases">
        <title>Genome assemblies of two species of porcelain crab, Petrolisthes cinctipes and Petrolisthes manimaculis (Anomura: Porcellanidae).</title>
        <authorList>
            <person name="Angst P."/>
        </authorList>
    </citation>
    <scope>NUCLEOTIDE SEQUENCE</scope>
    <source>
        <strain evidence="2">PB745_01</strain>
        <tissue evidence="2">Gill</tissue>
    </source>
</reference>
<accession>A0AAE1FQN7</accession>
<protein>
    <submittedName>
        <fullName evidence="2">Uncharacterized protein</fullName>
    </submittedName>
</protein>
<gene>
    <name evidence="2" type="ORF">Pcinc_019090</name>
</gene>
<proteinExistence type="predicted"/>
<evidence type="ECO:0000313" key="2">
    <source>
        <dbReference type="EMBL" id="KAK3876078.1"/>
    </source>
</evidence>
<feature type="region of interest" description="Disordered" evidence="1">
    <location>
        <begin position="127"/>
        <end position="151"/>
    </location>
</feature>
<organism evidence="2 3">
    <name type="scientific">Petrolisthes cinctipes</name>
    <name type="common">Flat porcelain crab</name>
    <dbReference type="NCBI Taxonomy" id="88211"/>
    <lineage>
        <taxon>Eukaryota</taxon>
        <taxon>Metazoa</taxon>
        <taxon>Ecdysozoa</taxon>
        <taxon>Arthropoda</taxon>
        <taxon>Crustacea</taxon>
        <taxon>Multicrustacea</taxon>
        <taxon>Malacostraca</taxon>
        <taxon>Eumalacostraca</taxon>
        <taxon>Eucarida</taxon>
        <taxon>Decapoda</taxon>
        <taxon>Pleocyemata</taxon>
        <taxon>Anomura</taxon>
        <taxon>Galatheoidea</taxon>
        <taxon>Porcellanidae</taxon>
        <taxon>Petrolisthes</taxon>
    </lineage>
</organism>